<sequence>MPISLRPATAADVPAIAALHARSWRENYAGEMSATYLKEEAAAERLAEWHRRFAEETDRMRVILAEGDGALLGFCCVMLDHSAADGSLLDNLHVRADQQGTGLGKRLMRAGAACVRQESDSDRLYLWVLAGNTRAREVYHRLGGRTGRTEQHRMPGTEAPGATAISVHFSVADLLA</sequence>
<evidence type="ECO:0000256" key="2">
    <source>
        <dbReference type="ARBA" id="ARBA00023315"/>
    </source>
</evidence>
<accession>A0A840E4D3</accession>
<dbReference type="InterPro" id="IPR050832">
    <property type="entry name" value="Bact_Acetyltransf"/>
</dbReference>
<dbReference type="CDD" id="cd04301">
    <property type="entry name" value="NAT_SF"/>
    <property type="match status" value="1"/>
</dbReference>
<evidence type="ECO:0000313" key="5">
    <source>
        <dbReference type="Proteomes" id="UP000576209"/>
    </source>
</evidence>
<dbReference type="EMBL" id="JACIFF010000003">
    <property type="protein sequence ID" value="MBB4078813.1"/>
    <property type="molecule type" value="Genomic_DNA"/>
</dbReference>
<gene>
    <name evidence="4" type="ORF">GGR28_001430</name>
</gene>
<dbReference type="GO" id="GO:0016747">
    <property type="term" value="F:acyltransferase activity, transferring groups other than amino-acyl groups"/>
    <property type="evidence" value="ECO:0007669"/>
    <property type="project" value="InterPro"/>
</dbReference>
<feature type="domain" description="N-acetyltransferase" evidence="3">
    <location>
        <begin position="3"/>
        <end position="172"/>
    </location>
</feature>
<dbReference type="AlphaFoldDB" id="A0A840E4D3"/>
<dbReference type="RefSeq" id="WP_183495056.1">
    <property type="nucleotide sequence ID" value="NZ_JACIFF010000003.1"/>
</dbReference>
<dbReference type="Proteomes" id="UP000576209">
    <property type="component" value="Unassembled WGS sequence"/>
</dbReference>
<evidence type="ECO:0000313" key="4">
    <source>
        <dbReference type="EMBL" id="MBB4078813.1"/>
    </source>
</evidence>
<dbReference type="PANTHER" id="PTHR43877">
    <property type="entry name" value="AMINOALKYLPHOSPHONATE N-ACETYLTRANSFERASE-RELATED-RELATED"/>
    <property type="match status" value="1"/>
</dbReference>
<dbReference type="PANTHER" id="PTHR43877:SF1">
    <property type="entry name" value="ACETYLTRANSFERASE"/>
    <property type="match status" value="1"/>
</dbReference>
<dbReference type="Gene3D" id="3.40.630.30">
    <property type="match status" value="1"/>
</dbReference>
<comment type="caution">
    <text evidence="4">The sequence shown here is derived from an EMBL/GenBank/DDBJ whole genome shotgun (WGS) entry which is preliminary data.</text>
</comment>
<dbReference type="InterPro" id="IPR016181">
    <property type="entry name" value="Acyl_CoA_acyltransferase"/>
</dbReference>
<reference evidence="4 5" key="1">
    <citation type="submission" date="2020-08" db="EMBL/GenBank/DDBJ databases">
        <title>Genomic Encyclopedia of Type Strains, Phase IV (KMG-IV): sequencing the most valuable type-strain genomes for metagenomic binning, comparative biology and taxonomic classification.</title>
        <authorList>
            <person name="Goeker M."/>
        </authorList>
    </citation>
    <scope>NUCLEOTIDE SEQUENCE [LARGE SCALE GENOMIC DNA]</scope>
    <source>
        <strain evidence="4 5">DSM 105137</strain>
    </source>
</reference>
<dbReference type="SUPFAM" id="SSF55729">
    <property type="entry name" value="Acyl-CoA N-acyltransferases (Nat)"/>
    <property type="match status" value="1"/>
</dbReference>
<dbReference type="InterPro" id="IPR000182">
    <property type="entry name" value="GNAT_dom"/>
</dbReference>
<proteinExistence type="predicted"/>
<dbReference type="Pfam" id="PF00583">
    <property type="entry name" value="Acetyltransf_1"/>
    <property type="match status" value="1"/>
</dbReference>
<evidence type="ECO:0000256" key="1">
    <source>
        <dbReference type="ARBA" id="ARBA00022679"/>
    </source>
</evidence>
<evidence type="ECO:0000259" key="3">
    <source>
        <dbReference type="PROSITE" id="PS51186"/>
    </source>
</evidence>
<keyword evidence="2" id="KW-0012">Acyltransferase</keyword>
<name>A0A840E4D3_9BACT</name>
<keyword evidence="5" id="KW-1185">Reference proteome</keyword>
<dbReference type="PROSITE" id="PS51186">
    <property type="entry name" value="GNAT"/>
    <property type="match status" value="1"/>
</dbReference>
<organism evidence="4 5">
    <name type="scientific">Neolewinella aquimaris</name>
    <dbReference type="NCBI Taxonomy" id="1835722"/>
    <lineage>
        <taxon>Bacteria</taxon>
        <taxon>Pseudomonadati</taxon>
        <taxon>Bacteroidota</taxon>
        <taxon>Saprospiria</taxon>
        <taxon>Saprospirales</taxon>
        <taxon>Lewinellaceae</taxon>
        <taxon>Neolewinella</taxon>
    </lineage>
</organism>
<keyword evidence="1 4" id="KW-0808">Transferase</keyword>
<protein>
    <submittedName>
        <fullName evidence="4">GNAT superfamily N-acetyltransferase</fullName>
    </submittedName>
</protein>